<evidence type="ECO:0008006" key="5">
    <source>
        <dbReference type="Google" id="ProtNLM"/>
    </source>
</evidence>
<accession>A0AAD5YXQ4</accession>
<evidence type="ECO:0000313" key="4">
    <source>
        <dbReference type="Proteomes" id="UP001213000"/>
    </source>
</evidence>
<keyword evidence="2" id="KW-0472">Membrane</keyword>
<name>A0AAD5YXQ4_9AGAR</name>
<gene>
    <name evidence="3" type="ORF">NP233_g3804</name>
</gene>
<evidence type="ECO:0000313" key="3">
    <source>
        <dbReference type="EMBL" id="KAJ3571363.1"/>
    </source>
</evidence>
<organism evidence="3 4">
    <name type="scientific">Leucocoprinus birnbaumii</name>
    <dbReference type="NCBI Taxonomy" id="56174"/>
    <lineage>
        <taxon>Eukaryota</taxon>
        <taxon>Fungi</taxon>
        <taxon>Dikarya</taxon>
        <taxon>Basidiomycota</taxon>
        <taxon>Agaricomycotina</taxon>
        <taxon>Agaricomycetes</taxon>
        <taxon>Agaricomycetidae</taxon>
        <taxon>Agaricales</taxon>
        <taxon>Agaricineae</taxon>
        <taxon>Agaricaceae</taxon>
        <taxon>Leucocoprinus</taxon>
    </lineage>
</organism>
<proteinExistence type="predicted"/>
<evidence type="ECO:0000256" key="2">
    <source>
        <dbReference type="SAM" id="Phobius"/>
    </source>
</evidence>
<reference evidence="3" key="1">
    <citation type="submission" date="2022-07" db="EMBL/GenBank/DDBJ databases">
        <title>Genome Sequence of Leucocoprinus birnbaumii.</title>
        <authorList>
            <person name="Buettner E."/>
        </authorList>
    </citation>
    <scope>NUCLEOTIDE SEQUENCE</scope>
    <source>
        <strain evidence="3">VT141</strain>
    </source>
</reference>
<evidence type="ECO:0000256" key="1">
    <source>
        <dbReference type="SAM" id="MobiDB-lite"/>
    </source>
</evidence>
<dbReference type="AlphaFoldDB" id="A0AAD5YXQ4"/>
<comment type="caution">
    <text evidence="3">The sequence shown here is derived from an EMBL/GenBank/DDBJ whole genome shotgun (WGS) entry which is preliminary data.</text>
</comment>
<feature type="compositionally biased region" description="Basic and acidic residues" evidence="1">
    <location>
        <begin position="84"/>
        <end position="94"/>
    </location>
</feature>
<feature type="transmembrane region" description="Helical" evidence="2">
    <location>
        <begin position="273"/>
        <end position="294"/>
    </location>
</feature>
<sequence length="592" mass="65226">MKMPTRTGHTYPPPPNKAARLPLLPRAPSNIHCQRPQSSMSNVVNDIYTSPDAVPDTSLSNKQMTIRTLSPLRESHVVCSPSKELNEGSLREDPNGDGGNPLTTISDTSKPVKNSTYTDDEIKATNGASSVNNLYNDLARMEGSQHVYDVSNSPTSYHEETASTIVPPLTKPEEGDEDDGFVTAEEGDCASKWSPCASFTSDVTDDGLSTIYEEDANELGDIASFNALHLAEGSTHKELSFTLNELNFRAASEINQESSDHQSYLRPSHCSSVVIIFIGGVLIFIAGYATAYGFPPQFGANIVTYVQADRSLMNLDVAGILVQQVWSSEAEPLRSSLEIGARRIPLRVSRQRTRDSVETNPSDRFSMSKHLCLFLLHDATCSEAFCVLDANGDLMSQATPGFENSWVVPSREAHVCSIFCVALTHPDIETEVLFALRTINTHFSTHLRTIHARPPIIRPPVREVVLPLLAHKNVKLSSVDQVLLAQLSTGLAYCWPEVRKVYSNADENLKIRLINPHHISSAFNDPHWTFKWIDKKNMIVGTMHVPGARGAAVDTWTSVGKKWVNVNVELEFVPCGKVSFEVPEADQDDEDI</sequence>
<protein>
    <recommendedName>
        <fullName evidence="5">Transmembrane protein</fullName>
    </recommendedName>
</protein>
<keyword evidence="2" id="KW-1133">Transmembrane helix</keyword>
<keyword evidence="2" id="KW-0812">Transmembrane</keyword>
<dbReference type="Proteomes" id="UP001213000">
    <property type="component" value="Unassembled WGS sequence"/>
</dbReference>
<dbReference type="EMBL" id="JANIEX010000189">
    <property type="protein sequence ID" value="KAJ3571363.1"/>
    <property type="molecule type" value="Genomic_DNA"/>
</dbReference>
<feature type="compositionally biased region" description="Polar residues" evidence="1">
    <location>
        <begin position="101"/>
        <end position="114"/>
    </location>
</feature>
<keyword evidence="4" id="KW-1185">Reference proteome</keyword>
<feature type="region of interest" description="Disordered" evidence="1">
    <location>
        <begin position="1"/>
        <end position="21"/>
    </location>
</feature>
<feature type="region of interest" description="Disordered" evidence="1">
    <location>
        <begin position="78"/>
        <end position="114"/>
    </location>
</feature>